<dbReference type="EC" id="2.1.1.37" evidence="1"/>
<dbReference type="PANTHER" id="PTHR46098">
    <property type="entry name" value="TRNA (CYTOSINE(38)-C(5))-METHYLTRANSFERASE"/>
    <property type="match status" value="1"/>
</dbReference>
<evidence type="ECO:0000256" key="3">
    <source>
        <dbReference type="ARBA" id="ARBA00022679"/>
    </source>
</evidence>
<keyword evidence="3" id="KW-0808">Transferase</keyword>
<sequence>MNTTNDFPIHSLQNKTFIDLFAGIGGFHLALSSLGAKCIFACEIDKHCRDIYQKNFGITPFEDVTKIQTDLLPPFDILCAGFPCQSFSHAGKQDGFYDTRGTLFYHICRLLKDCQPEYFILENVKNLKNHDQGRTLGIMYDHLHLCGYTIYNNAHDNNAHDNNGHNNNNNHLHSMSPLIVSPHHLGIPQHRERVFLIGIREDRIKGRKMQPFPFPSSIKTDISSILEPFESSIPSLSSDEMQVLYLWEEFIKYFKKREIKLPSFPLWTEEWDSSSTMTDLPLWKQRFILKNRMFYEKYHAFLTKWLEKARQCSSFVGSRRKLEWQCGFFEKEDSLWTLLFTFRPSGIRVKRSNYSPALVAMSQIVHIGSRQRKLTVREVARLQSFPDSFVVATSASIAYKQFGNAVNVHVVRHIVTFLFTQMLK</sequence>
<accession>A0A6C0D0C7</accession>
<dbReference type="CDD" id="cd00315">
    <property type="entry name" value="Cyt_C5_DNA_methylase"/>
    <property type="match status" value="1"/>
</dbReference>
<dbReference type="GO" id="GO:0032259">
    <property type="term" value="P:methylation"/>
    <property type="evidence" value="ECO:0007669"/>
    <property type="project" value="UniProtKB-KW"/>
</dbReference>
<dbReference type="PROSITE" id="PS00094">
    <property type="entry name" value="C5_MTASE_1"/>
    <property type="match status" value="1"/>
</dbReference>
<dbReference type="EMBL" id="MN739518">
    <property type="protein sequence ID" value="QHT09872.1"/>
    <property type="molecule type" value="Genomic_DNA"/>
</dbReference>
<dbReference type="PROSITE" id="PS51679">
    <property type="entry name" value="SAM_MT_C5"/>
    <property type="match status" value="1"/>
</dbReference>
<dbReference type="Gene3D" id="3.40.50.150">
    <property type="entry name" value="Vaccinia Virus protein VP39"/>
    <property type="match status" value="1"/>
</dbReference>
<evidence type="ECO:0000256" key="2">
    <source>
        <dbReference type="ARBA" id="ARBA00022603"/>
    </source>
</evidence>
<keyword evidence="4" id="KW-0949">S-adenosyl-L-methionine</keyword>
<dbReference type="NCBIfam" id="TIGR00675">
    <property type="entry name" value="dcm"/>
    <property type="match status" value="1"/>
</dbReference>
<evidence type="ECO:0000256" key="4">
    <source>
        <dbReference type="ARBA" id="ARBA00022691"/>
    </source>
</evidence>
<dbReference type="Gene3D" id="3.90.120.10">
    <property type="entry name" value="DNA Methylase, subunit A, domain 2"/>
    <property type="match status" value="1"/>
</dbReference>
<name>A0A6C0D0C7_9ZZZZ</name>
<evidence type="ECO:0000313" key="5">
    <source>
        <dbReference type="EMBL" id="QHT09872.1"/>
    </source>
</evidence>
<dbReference type="Pfam" id="PF00145">
    <property type="entry name" value="DNA_methylase"/>
    <property type="match status" value="1"/>
</dbReference>
<dbReference type="PROSITE" id="PS00095">
    <property type="entry name" value="C5_MTASE_2"/>
    <property type="match status" value="1"/>
</dbReference>
<dbReference type="InterPro" id="IPR029063">
    <property type="entry name" value="SAM-dependent_MTases_sf"/>
</dbReference>
<protein>
    <recommendedName>
        <fullName evidence="1">DNA (cytosine-5-)-methyltransferase</fullName>
        <ecNumber evidence="1">2.1.1.37</ecNumber>
    </recommendedName>
</protein>
<dbReference type="InterPro" id="IPR018117">
    <property type="entry name" value="C5_DNA_meth_AS"/>
</dbReference>
<evidence type="ECO:0000256" key="1">
    <source>
        <dbReference type="ARBA" id="ARBA00011975"/>
    </source>
</evidence>
<dbReference type="InterPro" id="IPR031303">
    <property type="entry name" value="C5_meth_CS"/>
</dbReference>
<dbReference type="PANTHER" id="PTHR46098:SF1">
    <property type="entry name" value="TRNA (CYTOSINE(38)-C(5))-METHYLTRANSFERASE"/>
    <property type="match status" value="1"/>
</dbReference>
<organism evidence="5">
    <name type="scientific">viral metagenome</name>
    <dbReference type="NCBI Taxonomy" id="1070528"/>
    <lineage>
        <taxon>unclassified sequences</taxon>
        <taxon>metagenomes</taxon>
        <taxon>organismal metagenomes</taxon>
    </lineage>
</organism>
<dbReference type="AlphaFoldDB" id="A0A6C0D0C7"/>
<dbReference type="InterPro" id="IPR050750">
    <property type="entry name" value="C5-MTase"/>
</dbReference>
<dbReference type="PRINTS" id="PR00105">
    <property type="entry name" value="C5METTRFRASE"/>
</dbReference>
<keyword evidence="2" id="KW-0489">Methyltransferase</keyword>
<reference evidence="5" key="1">
    <citation type="journal article" date="2020" name="Nature">
        <title>Giant virus diversity and host interactions through global metagenomics.</title>
        <authorList>
            <person name="Schulz F."/>
            <person name="Roux S."/>
            <person name="Paez-Espino D."/>
            <person name="Jungbluth S."/>
            <person name="Walsh D.A."/>
            <person name="Denef V.J."/>
            <person name="McMahon K.D."/>
            <person name="Konstantinidis K.T."/>
            <person name="Eloe-Fadrosh E.A."/>
            <person name="Kyrpides N.C."/>
            <person name="Woyke T."/>
        </authorList>
    </citation>
    <scope>NUCLEOTIDE SEQUENCE</scope>
    <source>
        <strain evidence="5">GVMAG-M-3300023174-104</strain>
    </source>
</reference>
<proteinExistence type="predicted"/>
<dbReference type="GO" id="GO:0003886">
    <property type="term" value="F:DNA (cytosine-5-)-methyltransferase activity"/>
    <property type="evidence" value="ECO:0007669"/>
    <property type="project" value="UniProtKB-EC"/>
</dbReference>
<dbReference type="InterPro" id="IPR001525">
    <property type="entry name" value="C5_MeTfrase"/>
</dbReference>
<dbReference type="SUPFAM" id="SSF53335">
    <property type="entry name" value="S-adenosyl-L-methionine-dependent methyltransferases"/>
    <property type="match status" value="1"/>
</dbReference>